<dbReference type="GO" id="GO:0005524">
    <property type="term" value="F:ATP binding"/>
    <property type="evidence" value="ECO:0007669"/>
    <property type="project" value="UniProtKB-KW"/>
</dbReference>
<protein>
    <submittedName>
        <fullName evidence="4">Uncharacterized protein</fullName>
    </submittedName>
</protein>
<accession>A0AAW1QAW9</accession>
<dbReference type="PANTHER" id="PTHR45644:SF3">
    <property type="entry name" value="FI08533P-RELATED"/>
    <property type="match status" value="1"/>
</dbReference>
<name>A0AAW1QAW9_9CHLO</name>
<evidence type="ECO:0000313" key="4">
    <source>
        <dbReference type="EMBL" id="KAK9817579.1"/>
    </source>
</evidence>
<feature type="region of interest" description="Disordered" evidence="3">
    <location>
        <begin position="256"/>
        <end position="288"/>
    </location>
</feature>
<keyword evidence="2" id="KW-0067">ATP-binding</keyword>
<evidence type="ECO:0000313" key="5">
    <source>
        <dbReference type="Proteomes" id="UP001438707"/>
    </source>
</evidence>
<dbReference type="GO" id="GO:0005741">
    <property type="term" value="C:mitochondrial outer membrane"/>
    <property type="evidence" value="ECO:0007669"/>
    <property type="project" value="TreeGrafter"/>
</dbReference>
<keyword evidence="5" id="KW-1185">Reference proteome</keyword>
<evidence type="ECO:0000256" key="1">
    <source>
        <dbReference type="ARBA" id="ARBA00022741"/>
    </source>
</evidence>
<evidence type="ECO:0000256" key="3">
    <source>
        <dbReference type="SAM" id="MobiDB-lite"/>
    </source>
</evidence>
<reference evidence="4 5" key="1">
    <citation type="journal article" date="2024" name="Nat. Commun.">
        <title>Phylogenomics reveals the evolutionary origins of lichenization in chlorophyte algae.</title>
        <authorList>
            <person name="Puginier C."/>
            <person name="Libourel C."/>
            <person name="Otte J."/>
            <person name="Skaloud P."/>
            <person name="Haon M."/>
            <person name="Grisel S."/>
            <person name="Petersen M."/>
            <person name="Berrin J.G."/>
            <person name="Delaux P.M."/>
            <person name="Dal Grande F."/>
            <person name="Keller J."/>
        </authorList>
    </citation>
    <scope>NUCLEOTIDE SEQUENCE [LARGE SCALE GENOMIC DNA]</scope>
    <source>
        <strain evidence="4 5">SAG 2145</strain>
    </source>
</reference>
<dbReference type="InterPro" id="IPR051701">
    <property type="entry name" value="Mito_OM_Translocase_MSP1"/>
</dbReference>
<organism evidence="4 5">
    <name type="scientific">Apatococcus lobatus</name>
    <dbReference type="NCBI Taxonomy" id="904363"/>
    <lineage>
        <taxon>Eukaryota</taxon>
        <taxon>Viridiplantae</taxon>
        <taxon>Chlorophyta</taxon>
        <taxon>core chlorophytes</taxon>
        <taxon>Trebouxiophyceae</taxon>
        <taxon>Chlorellales</taxon>
        <taxon>Chlorellaceae</taxon>
        <taxon>Apatococcus</taxon>
    </lineage>
</organism>
<comment type="caution">
    <text evidence="4">The sequence shown here is derived from an EMBL/GenBank/DDBJ whole genome shotgun (WGS) entry which is preliminary data.</text>
</comment>
<dbReference type="EMBL" id="JALJOS010000064">
    <property type="protein sequence ID" value="KAK9817579.1"/>
    <property type="molecule type" value="Genomic_DNA"/>
</dbReference>
<gene>
    <name evidence="4" type="ORF">WJX74_001880</name>
</gene>
<dbReference type="AlphaFoldDB" id="A0AAW1QAW9"/>
<dbReference type="Proteomes" id="UP001438707">
    <property type="component" value="Unassembled WGS sequence"/>
</dbReference>
<dbReference type="PANTHER" id="PTHR45644">
    <property type="entry name" value="AAA ATPASE, PUTATIVE (AFU_ORTHOLOGUE AFUA_2G12920)-RELATED-RELATED"/>
    <property type="match status" value="1"/>
</dbReference>
<keyword evidence="1" id="KW-0547">Nucleotide-binding</keyword>
<proteinExistence type="predicted"/>
<evidence type="ECO:0000256" key="2">
    <source>
        <dbReference type="ARBA" id="ARBA00022840"/>
    </source>
</evidence>
<sequence length="428" mass="46380">MLPREPLFVLRLFHDLQDVILAVRPVRSFVLYALGPRCEATVLKCLASPDSNVETFEELKYYLASDAKELLLHASFHAFAWRPASLSKYFGRLPPVGRVLLQSSSENSQKYQEAVAAALAKEVGASFLVLDSDLLTAIFKQAMGSSTDLGSEPSENIDPGGGAILPFLLSFWLSGGRIAFVYEVIRRACLTVKGPLLVFIKDADTAVCGNWDRYDAFVDSFGSCHAAGEPTDDLVGPVRHHSVPFMLVGGTALGDSGSHLTQGSSSQGDQDADSKMGGTPSGPDDALPGLIPSAADLGLSITDDRPSARKLLPRLFMTRVRLAAPSEGPQAVAHRQQLQADAQDLMAERNHRHASAFATRRGVHPTRLLRGLQAEATEPQGYWGRVMAWANCMEAAFKTPEGHTALEKIAKETAKDQDAQARHKQRCC</sequence>